<reference evidence="2 3" key="1">
    <citation type="submission" date="2020-01" db="EMBL/GenBank/DDBJ databases">
        <title>Complete genome of Aeromonas media MC64.</title>
        <authorList>
            <person name="Cao G."/>
            <person name="Fu J."/>
            <person name="Zhong C."/>
        </authorList>
    </citation>
    <scope>NUCLEOTIDE SEQUENCE [LARGE SCALE GENOMIC DNA]</scope>
    <source>
        <strain evidence="2 3">MC64</strain>
    </source>
</reference>
<sequence>MHHGHCTYYLNSRFTKINKSRHSAYALHVHLVFITKYRKPILGDLHHASFGQCAAEVCRDFGAELKECDGEADHVHMLIEYAPTVQLSVLVNSLKAVTSRRLRNEFLDLRGAYSKPVLWSRSYFAGSCGGAPLEVIKQYIQNQRG</sequence>
<evidence type="ECO:0000313" key="3">
    <source>
        <dbReference type="Proteomes" id="UP000463871"/>
    </source>
</evidence>
<accession>A0AAE6VN72</accession>
<name>A0AAE6VN72_AERME</name>
<dbReference type="AlphaFoldDB" id="A0AAE6VN72"/>
<dbReference type="GO" id="GO:0003677">
    <property type="term" value="F:DNA binding"/>
    <property type="evidence" value="ECO:0007669"/>
    <property type="project" value="InterPro"/>
</dbReference>
<dbReference type="SUPFAM" id="SSF143422">
    <property type="entry name" value="Transposase IS200-like"/>
    <property type="match status" value="1"/>
</dbReference>
<protein>
    <submittedName>
        <fullName evidence="2">IS200/IS605 family transposase</fullName>
    </submittedName>
</protein>
<dbReference type="SMART" id="SM01321">
    <property type="entry name" value="Y1_Tnp"/>
    <property type="match status" value="1"/>
</dbReference>
<dbReference type="Proteomes" id="UP000463871">
    <property type="component" value="Chromosome"/>
</dbReference>
<dbReference type="PANTHER" id="PTHR33360">
    <property type="entry name" value="TRANSPOSASE FOR INSERTION SEQUENCE ELEMENT IS200"/>
    <property type="match status" value="1"/>
</dbReference>
<dbReference type="PANTHER" id="PTHR33360:SF2">
    <property type="entry name" value="TRANSPOSASE FOR INSERTION SEQUENCE ELEMENT IS200"/>
    <property type="match status" value="1"/>
</dbReference>
<evidence type="ECO:0000313" key="2">
    <source>
        <dbReference type="EMBL" id="QHQ51735.1"/>
    </source>
</evidence>
<dbReference type="Gene3D" id="3.30.70.1290">
    <property type="entry name" value="Transposase IS200-like"/>
    <property type="match status" value="1"/>
</dbReference>
<feature type="domain" description="Transposase IS200-like" evidence="1">
    <location>
        <begin position="24"/>
        <end position="143"/>
    </location>
</feature>
<dbReference type="GO" id="GO:0006313">
    <property type="term" value="P:DNA transposition"/>
    <property type="evidence" value="ECO:0007669"/>
    <property type="project" value="InterPro"/>
</dbReference>
<organism evidence="2 3">
    <name type="scientific">Aeromonas media</name>
    <dbReference type="NCBI Taxonomy" id="651"/>
    <lineage>
        <taxon>Bacteria</taxon>
        <taxon>Pseudomonadati</taxon>
        <taxon>Pseudomonadota</taxon>
        <taxon>Gammaproteobacteria</taxon>
        <taxon>Aeromonadales</taxon>
        <taxon>Aeromonadaceae</taxon>
        <taxon>Aeromonas</taxon>
    </lineage>
</organism>
<dbReference type="GO" id="GO:0004803">
    <property type="term" value="F:transposase activity"/>
    <property type="evidence" value="ECO:0007669"/>
    <property type="project" value="InterPro"/>
</dbReference>
<gene>
    <name evidence="2" type="primary">tnpA</name>
    <name evidence="2" type="ORF">GWI30_13255</name>
</gene>
<dbReference type="NCBIfam" id="NF033573">
    <property type="entry name" value="transpos_IS200"/>
    <property type="match status" value="1"/>
</dbReference>
<dbReference type="InterPro" id="IPR002686">
    <property type="entry name" value="Transposase_17"/>
</dbReference>
<dbReference type="EMBL" id="CP047962">
    <property type="protein sequence ID" value="QHQ51735.1"/>
    <property type="molecule type" value="Genomic_DNA"/>
</dbReference>
<dbReference type="RefSeq" id="WP_161507315.1">
    <property type="nucleotide sequence ID" value="NZ_CAWPID010000001.1"/>
</dbReference>
<evidence type="ECO:0000259" key="1">
    <source>
        <dbReference type="SMART" id="SM01321"/>
    </source>
</evidence>
<dbReference type="InterPro" id="IPR036515">
    <property type="entry name" value="Transposase_17_sf"/>
</dbReference>
<proteinExistence type="predicted"/>
<dbReference type="Pfam" id="PF01797">
    <property type="entry name" value="Y1_Tnp"/>
    <property type="match status" value="1"/>
</dbReference>